<dbReference type="PANTHER" id="PTHR43863:SF2">
    <property type="entry name" value="MALTASE-GLUCOAMYLASE"/>
    <property type="match status" value="1"/>
</dbReference>
<dbReference type="InterPro" id="IPR051816">
    <property type="entry name" value="Glycosyl_Hydrolase_31"/>
</dbReference>
<evidence type="ECO:0000256" key="1">
    <source>
        <dbReference type="ARBA" id="ARBA00007806"/>
    </source>
</evidence>
<evidence type="ECO:0000259" key="3">
    <source>
        <dbReference type="Pfam" id="PF01055"/>
    </source>
</evidence>
<evidence type="ECO:0000256" key="2">
    <source>
        <dbReference type="RuleBase" id="RU361185"/>
    </source>
</evidence>
<dbReference type="Gene3D" id="3.20.20.80">
    <property type="entry name" value="Glycosidases"/>
    <property type="match status" value="1"/>
</dbReference>
<name>A0A1M5VAQ8_9BACT</name>
<keyword evidence="2 6" id="KW-0378">Hydrolase</keyword>
<dbReference type="InterPro" id="IPR017853">
    <property type="entry name" value="GH"/>
</dbReference>
<dbReference type="Pfam" id="PF01055">
    <property type="entry name" value="Glyco_hydro_31_2nd"/>
    <property type="match status" value="2"/>
</dbReference>
<dbReference type="GO" id="GO:0004553">
    <property type="term" value="F:hydrolase activity, hydrolyzing O-glycosyl compounds"/>
    <property type="evidence" value="ECO:0007669"/>
    <property type="project" value="InterPro"/>
</dbReference>
<evidence type="ECO:0000313" key="6">
    <source>
        <dbReference type="EMBL" id="SHH72307.1"/>
    </source>
</evidence>
<dbReference type="EMBL" id="FQWQ01000004">
    <property type="protein sequence ID" value="SHH72307.1"/>
    <property type="molecule type" value="Genomic_DNA"/>
</dbReference>
<accession>A0A1M5VAQ8</accession>
<dbReference type="Pfam" id="PF17137">
    <property type="entry name" value="DUF5110"/>
    <property type="match status" value="1"/>
</dbReference>
<dbReference type="GO" id="GO:0005975">
    <property type="term" value="P:carbohydrate metabolic process"/>
    <property type="evidence" value="ECO:0007669"/>
    <property type="project" value="InterPro"/>
</dbReference>
<reference evidence="6 7" key="1">
    <citation type="submission" date="2016-11" db="EMBL/GenBank/DDBJ databases">
        <authorList>
            <person name="Jaros S."/>
            <person name="Januszkiewicz K."/>
            <person name="Wedrychowicz H."/>
        </authorList>
    </citation>
    <scope>NUCLEOTIDE SEQUENCE [LARGE SCALE GENOMIC DNA]</scope>
    <source>
        <strain evidence="6 7">DSM 24574</strain>
    </source>
</reference>
<feature type="domain" description="DUF5110" evidence="4">
    <location>
        <begin position="644"/>
        <end position="718"/>
    </location>
</feature>
<dbReference type="Pfam" id="PF21365">
    <property type="entry name" value="Glyco_hydro_31_3rd"/>
    <property type="match status" value="1"/>
</dbReference>
<dbReference type="SUPFAM" id="SSF51445">
    <property type="entry name" value="(Trans)glycosidases"/>
    <property type="match status" value="1"/>
</dbReference>
<dbReference type="Proteomes" id="UP000184212">
    <property type="component" value="Unassembled WGS sequence"/>
</dbReference>
<dbReference type="InterPro" id="IPR011013">
    <property type="entry name" value="Gal_mutarotase_sf_dom"/>
</dbReference>
<keyword evidence="7" id="KW-1185">Reference proteome</keyword>
<sequence length="773" mass="88721">MTYRSTMNRKKIATRSYKVMLATIWAWVHVTIILGQTTSQANFYSTKVVFQDSLEVSLYSPTMFRVRISHLEGAKFPTQYDIPFAIGKTTPWNAVPYTTSEDGNTFRIKTGKIILQIAKRGLSWTVWSVDGKRKIYPSDGPAYGMFKDGYTFFDNASALNEANKNSRFAHWFYHPATQRYTDIYLEEDALEDLYFIFGPSYEEIYAQYNTLVGPEPLLPRKGYGFFQTQHLACDGTQQQLLDVARQFREKNIPLDNLIIDFEWGDGCDGRKETTWGKSLAWAPNYTTPFTPEEMIRKLKDLHIAVMLIHHSAPDFKNRKHQGWTETVYDEAIWNSAYKQKLDMGIVGTWQDTRINDITDSYIWNLTGQHQPGKRVMFLGCRKTVALNPWDFRYSVAPTENMIGARRYPFHWTEDASSSWNELRFQLKATNNTFGPLSGYTYLSSDGVAASWRAQARWNQFTALSAVARSHNPKPWSGDIDVFDFTNKIRITGRDTITAVKKIEKTQTQTAEASIRKYLQLRYRLLPYIYSYAHITYQTGMPIVRPMLLAFPNDYICSSDAWPYQYMLGNELLVAPVYGDFKTMEIYLPQGYDWIDYNTHEVFRNGGVITYNVDDIHTLPLFIRSGAIIPTRQATEWIDPAVPDQITFEIFPTDTLSSFTLYEDDGVSTKYQQGEVARTVVTCERNKTSGKTAVRIGAVEGHYAGSSSAARIYSITWNGILNQPKVFYRGKAIPEEGKKPMAKTPVTWTRNKTGDALIIQLMKRAEEELEVVIE</sequence>
<organism evidence="6 7">
    <name type="scientific">Chryseolinea serpens</name>
    <dbReference type="NCBI Taxonomy" id="947013"/>
    <lineage>
        <taxon>Bacteria</taxon>
        <taxon>Pseudomonadati</taxon>
        <taxon>Bacteroidota</taxon>
        <taxon>Cytophagia</taxon>
        <taxon>Cytophagales</taxon>
        <taxon>Fulvivirgaceae</taxon>
        <taxon>Chryseolinea</taxon>
    </lineage>
</organism>
<dbReference type="GO" id="GO:0030246">
    <property type="term" value="F:carbohydrate binding"/>
    <property type="evidence" value="ECO:0007669"/>
    <property type="project" value="InterPro"/>
</dbReference>
<gene>
    <name evidence="6" type="ORF">SAMN04488109_4965</name>
</gene>
<feature type="domain" description="Glycoside hydrolase family 31 TIM barrel" evidence="3">
    <location>
        <begin position="401"/>
        <end position="530"/>
    </location>
</feature>
<feature type="domain" description="Glycosyl hydrolase family 31 C-terminal" evidence="5">
    <location>
        <begin position="539"/>
        <end position="628"/>
    </location>
</feature>
<protein>
    <submittedName>
        <fullName evidence="6">Alpha-glucosidase, glycosyl hydrolase family GH31</fullName>
    </submittedName>
</protein>
<dbReference type="InterPro" id="IPR033403">
    <property type="entry name" value="DUF5110"/>
</dbReference>
<dbReference type="OrthoDB" id="176168at2"/>
<dbReference type="Gene3D" id="2.60.40.1760">
    <property type="entry name" value="glycosyl hydrolase (family 31)"/>
    <property type="match status" value="1"/>
</dbReference>
<dbReference type="AlphaFoldDB" id="A0A1M5VAQ8"/>
<feature type="domain" description="Glycoside hydrolase family 31 TIM barrel" evidence="3">
    <location>
        <begin position="216"/>
        <end position="359"/>
    </location>
</feature>
<dbReference type="InterPro" id="IPR000322">
    <property type="entry name" value="Glyco_hydro_31_TIM"/>
</dbReference>
<dbReference type="SUPFAM" id="SSF74650">
    <property type="entry name" value="Galactose mutarotase-like"/>
    <property type="match status" value="1"/>
</dbReference>
<dbReference type="Gene3D" id="2.60.40.1180">
    <property type="entry name" value="Golgi alpha-mannosidase II"/>
    <property type="match status" value="2"/>
</dbReference>
<dbReference type="InterPro" id="IPR013780">
    <property type="entry name" value="Glyco_hydro_b"/>
</dbReference>
<evidence type="ECO:0000313" key="7">
    <source>
        <dbReference type="Proteomes" id="UP000184212"/>
    </source>
</evidence>
<dbReference type="InterPro" id="IPR048395">
    <property type="entry name" value="Glyco_hydro_31_C"/>
</dbReference>
<dbReference type="SUPFAM" id="SSF51011">
    <property type="entry name" value="Glycosyl hydrolase domain"/>
    <property type="match status" value="1"/>
</dbReference>
<keyword evidence="2" id="KW-0326">Glycosidase</keyword>
<proteinExistence type="inferred from homology"/>
<dbReference type="STRING" id="947013.SAMN04488109_4965"/>
<evidence type="ECO:0000259" key="5">
    <source>
        <dbReference type="Pfam" id="PF21365"/>
    </source>
</evidence>
<comment type="similarity">
    <text evidence="1 2">Belongs to the glycosyl hydrolase 31 family.</text>
</comment>
<dbReference type="PANTHER" id="PTHR43863">
    <property type="entry name" value="HYDROLASE, PUTATIVE (AFU_ORTHOLOGUE AFUA_1G03140)-RELATED"/>
    <property type="match status" value="1"/>
</dbReference>
<evidence type="ECO:0000259" key="4">
    <source>
        <dbReference type="Pfam" id="PF17137"/>
    </source>
</evidence>